<organism evidence="1 2">
    <name type="scientific">Uliginosibacterium flavum</name>
    <dbReference type="NCBI Taxonomy" id="1396831"/>
    <lineage>
        <taxon>Bacteria</taxon>
        <taxon>Pseudomonadati</taxon>
        <taxon>Pseudomonadota</taxon>
        <taxon>Betaproteobacteria</taxon>
        <taxon>Rhodocyclales</taxon>
        <taxon>Zoogloeaceae</taxon>
        <taxon>Uliginosibacterium</taxon>
    </lineage>
</organism>
<protein>
    <submittedName>
        <fullName evidence="1">Uncharacterized protein</fullName>
    </submittedName>
</protein>
<sequence length="118" mass="13813">MFEYLYRDAGNFKARGELLLEGRLEDADLSLLHSRFENGEHFIAEQIGVPTLYEALWQQCESGPSEEMDHVWHEFSEVRAATAEDFTRLKLWGLAKDLRTNIVNVDAWKLQLSRNWEL</sequence>
<evidence type="ECO:0000313" key="2">
    <source>
        <dbReference type="Proteomes" id="UP001549691"/>
    </source>
</evidence>
<name>A0ABV2TN32_9RHOO</name>
<proteinExistence type="predicted"/>
<accession>A0ABV2TN32</accession>
<comment type="caution">
    <text evidence="1">The sequence shown here is derived from an EMBL/GenBank/DDBJ whole genome shotgun (WGS) entry which is preliminary data.</text>
</comment>
<dbReference type="Proteomes" id="UP001549691">
    <property type="component" value="Unassembled WGS sequence"/>
</dbReference>
<dbReference type="EMBL" id="JBEWZI010000012">
    <property type="protein sequence ID" value="MET7014955.1"/>
    <property type="molecule type" value="Genomic_DNA"/>
</dbReference>
<keyword evidence="2" id="KW-1185">Reference proteome</keyword>
<evidence type="ECO:0000313" key="1">
    <source>
        <dbReference type="EMBL" id="MET7014955.1"/>
    </source>
</evidence>
<gene>
    <name evidence="1" type="ORF">ABXR19_12200</name>
</gene>
<reference evidence="1 2" key="1">
    <citation type="submission" date="2024-07" db="EMBL/GenBank/DDBJ databases">
        <title>Uliginosibacterium flavum JJ3220;KACC:17644.</title>
        <authorList>
            <person name="Kim M.K."/>
        </authorList>
    </citation>
    <scope>NUCLEOTIDE SEQUENCE [LARGE SCALE GENOMIC DNA]</scope>
    <source>
        <strain evidence="1 2">KACC:17644</strain>
    </source>
</reference>